<protein>
    <recommendedName>
        <fullName evidence="3">DUF4124 domain-containing protein</fullName>
    </recommendedName>
</protein>
<dbReference type="Pfam" id="PF13511">
    <property type="entry name" value="DUF4124"/>
    <property type="match status" value="1"/>
</dbReference>
<keyword evidence="2" id="KW-0732">Signal</keyword>
<sequence>MKGLLIPLLLLVTPITQAGAYRWVDENGQTHFGDRPPANAVADEVRLETAPPNLDAAASERKQRVSEFLEQSEKERAAREKNQAGQEARAAKLKAHCEALEARLKHLKSVSGIYRLNKEGERVFVNDEENERIRKEFRARVQSECEV</sequence>
<evidence type="ECO:0000256" key="1">
    <source>
        <dbReference type="SAM" id="MobiDB-lite"/>
    </source>
</evidence>
<proteinExistence type="predicted"/>
<dbReference type="AlphaFoldDB" id="A0A1M6VDF3"/>
<organism evidence="4 5">
    <name type="scientific">Marinobacter antarcticus</name>
    <dbReference type="NCBI Taxonomy" id="564117"/>
    <lineage>
        <taxon>Bacteria</taxon>
        <taxon>Pseudomonadati</taxon>
        <taxon>Pseudomonadota</taxon>
        <taxon>Gammaproteobacteria</taxon>
        <taxon>Pseudomonadales</taxon>
        <taxon>Marinobacteraceae</taxon>
        <taxon>Marinobacter</taxon>
    </lineage>
</organism>
<reference evidence="5" key="1">
    <citation type="submission" date="2016-11" db="EMBL/GenBank/DDBJ databases">
        <authorList>
            <person name="Varghese N."/>
            <person name="Submissions S."/>
        </authorList>
    </citation>
    <scope>NUCLEOTIDE SEQUENCE [LARGE SCALE GENOMIC DNA]</scope>
    <source>
        <strain evidence="5">CGMCC 1.10835</strain>
    </source>
</reference>
<dbReference type="STRING" id="564117.SAMN05216369_3128"/>
<evidence type="ECO:0000256" key="2">
    <source>
        <dbReference type="SAM" id="SignalP"/>
    </source>
</evidence>
<feature type="region of interest" description="Disordered" evidence="1">
    <location>
        <begin position="51"/>
        <end position="90"/>
    </location>
</feature>
<dbReference type="EMBL" id="FRAQ01000004">
    <property type="protein sequence ID" value="SHK79394.1"/>
    <property type="molecule type" value="Genomic_DNA"/>
</dbReference>
<evidence type="ECO:0000313" key="4">
    <source>
        <dbReference type="EMBL" id="SHK79394.1"/>
    </source>
</evidence>
<feature type="signal peptide" evidence="2">
    <location>
        <begin position="1"/>
        <end position="18"/>
    </location>
</feature>
<dbReference type="InterPro" id="IPR025392">
    <property type="entry name" value="DUF4124"/>
</dbReference>
<feature type="compositionally biased region" description="Basic and acidic residues" evidence="1">
    <location>
        <begin position="58"/>
        <end position="82"/>
    </location>
</feature>
<accession>A0A1M6VDF3</accession>
<dbReference type="Proteomes" id="UP000184497">
    <property type="component" value="Unassembled WGS sequence"/>
</dbReference>
<name>A0A1M6VDF3_9GAMM</name>
<evidence type="ECO:0000259" key="3">
    <source>
        <dbReference type="Pfam" id="PF13511"/>
    </source>
</evidence>
<dbReference type="RefSeq" id="WP_072799216.1">
    <property type="nucleotide sequence ID" value="NZ_FRAQ01000004.1"/>
</dbReference>
<feature type="domain" description="DUF4124" evidence="3">
    <location>
        <begin position="8"/>
        <end position="59"/>
    </location>
</feature>
<gene>
    <name evidence="4" type="ORF">SAMN05216369_3128</name>
</gene>
<feature type="chain" id="PRO_5013268972" description="DUF4124 domain-containing protein" evidence="2">
    <location>
        <begin position="19"/>
        <end position="147"/>
    </location>
</feature>
<dbReference type="OrthoDB" id="7068596at2"/>
<keyword evidence="5" id="KW-1185">Reference proteome</keyword>
<evidence type="ECO:0000313" key="5">
    <source>
        <dbReference type="Proteomes" id="UP000184497"/>
    </source>
</evidence>